<dbReference type="GO" id="GO:0031965">
    <property type="term" value="C:nuclear membrane"/>
    <property type="evidence" value="ECO:0007669"/>
    <property type="project" value="UniProtKB-SubCell"/>
</dbReference>
<dbReference type="VEuPathDB" id="VectorBase:LDEU009131"/>
<dbReference type="GO" id="GO:0031080">
    <property type="term" value="C:nuclear pore outer ring"/>
    <property type="evidence" value="ECO:0007669"/>
    <property type="project" value="TreeGrafter"/>
</dbReference>
<evidence type="ECO:0000313" key="11">
    <source>
        <dbReference type="Proteomes" id="UP000288716"/>
    </source>
</evidence>
<proteinExistence type="inferred from homology"/>
<protein>
    <recommendedName>
        <fullName evidence="9">Nuclear pore complex protein</fullName>
    </recommendedName>
</protein>
<dbReference type="Pfam" id="PF04121">
    <property type="entry name" value="Nup84_Nup100"/>
    <property type="match status" value="1"/>
</dbReference>
<organism evidence="10 11">
    <name type="scientific">Leptotrombidium deliense</name>
    <dbReference type="NCBI Taxonomy" id="299467"/>
    <lineage>
        <taxon>Eukaryota</taxon>
        <taxon>Metazoa</taxon>
        <taxon>Ecdysozoa</taxon>
        <taxon>Arthropoda</taxon>
        <taxon>Chelicerata</taxon>
        <taxon>Arachnida</taxon>
        <taxon>Acari</taxon>
        <taxon>Acariformes</taxon>
        <taxon>Trombidiformes</taxon>
        <taxon>Prostigmata</taxon>
        <taxon>Anystina</taxon>
        <taxon>Parasitengona</taxon>
        <taxon>Trombiculoidea</taxon>
        <taxon>Trombiculidae</taxon>
        <taxon>Leptotrombidium</taxon>
    </lineage>
</organism>
<evidence type="ECO:0000256" key="2">
    <source>
        <dbReference type="ARBA" id="ARBA00022448"/>
    </source>
</evidence>
<keyword evidence="6 9" id="KW-0906">Nuclear pore complex</keyword>
<reference evidence="10 11" key="1">
    <citation type="journal article" date="2018" name="Gigascience">
        <title>Genomes of trombidid mites reveal novel predicted allergens and laterally-transferred genes associated with secondary metabolism.</title>
        <authorList>
            <person name="Dong X."/>
            <person name="Chaisiri K."/>
            <person name="Xia D."/>
            <person name="Armstrong S.D."/>
            <person name="Fang Y."/>
            <person name="Donnelly M.J."/>
            <person name="Kadowaki T."/>
            <person name="McGarry J.W."/>
            <person name="Darby A.C."/>
            <person name="Makepeace B.L."/>
        </authorList>
    </citation>
    <scope>NUCLEOTIDE SEQUENCE [LARGE SCALE GENOMIC DNA]</scope>
    <source>
        <strain evidence="10">UoL-UT</strain>
    </source>
</reference>
<feature type="non-terminal residue" evidence="10">
    <location>
        <position position="838"/>
    </location>
</feature>
<dbReference type="InterPro" id="IPR007252">
    <property type="entry name" value="Nup84/Nup107"/>
</dbReference>
<evidence type="ECO:0000256" key="1">
    <source>
        <dbReference type="ARBA" id="ARBA00009510"/>
    </source>
</evidence>
<evidence type="ECO:0000256" key="5">
    <source>
        <dbReference type="ARBA" id="ARBA00023010"/>
    </source>
</evidence>
<dbReference type="Proteomes" id="UP000288716">
    <property type="component" value="Unassembled WGS sequence"/>
</dbReference>
<evidence type="ECO:0000256" key="8">
    <source>
        <dbReference type="ARBA" id="ARBA00023242"/>
    </source>
</evidence>
<keyword evidence="2 9" id="KW-0813">Transport</keyword>
<comment type="subunit">
    <text evidence="9">Part of the nuclear pore complex (NPC).</text>
</comment>
<dbReference type="FunFam" id="1.10.3450.20:FF:000001">
    <property type="entry name" value="Nuclear pore complex protein"/>
    <property type="match status" value="1"/>
</dbReference>
<dbReference type="GO" id="GO:0000973">
    <property type="term" value="P:post-transcriptional tethering of RNA polymerase II gene DNA at nuclear periphery"/>
    <property type="evidence" value="ECO:0007669"/>
    <property type="project" value="TreeGrafter"/>
</dbReference>
<keyword evidence="7 9" id="KW-0472">Membrane</keyword>
<dbReference type="PANTHER" id="PTHR13003">
    <property type="entry name" value="NUP107-RELATED"/>
    <property type="match status" value="1"/>
</dbReference>
<evidence type="ECO:0000256" key="3">
    <source>
        <dbReference type="ARBA" id="ARBA00022816"/>
    </source>
</evidence>
<keyword evidence="11" id="KW-1185">Reference proteome</keyword>
<name>A0A443S5V0_9ACAR</name>
<evidence type="ECO:0000313" key="10">
    <source>
        <dbReference type="EMBL" id="RWS22909.1"/>
    </source>
</evidence>
<keyword evidence="4" id="KW-0653">Protein transport</keyword>
<dbReference type="PANTHER" id="PTHR13003:SF2">
    <property type="entry name" value="NUCLEAR PORE COMPLEX PROTEIN NUP107"/>
    <property type="match status" value="1"/>
</dbReference>
<accession>A0A443S5V0</accession>
<keyword evidence="8 9" id="KW-0539">Nucleus</keyword>
<sequence>MYSDSPSHRSSTSRYASKLLGNSFVEDSFSNTFVTVNQSFENNSDETAHLEPLSILFEDFLEAKRKYPKNDQLFDLLQEYEDLCSDNLTVLLNLVSKTRDAHSLSRCENMLRNERNTWRLLRVLYEDRFKNEVHDENMQEENVTRLTDKEVVDALYDRDSNLRQMQLVIDWLEQNESDALNEDETFKLEFFAEGPYYWENTLHQIINRRRNLSNLKPNEREFCAEMDPDAPFRSAKDLNDVDVEDENRLMKYIFRYVRAGKLNEAKQIANKMGYHWLVAALNGWMLHHDHNFDISETNEVRHCEGNANRDIWKYVCWANSNNESKSVYEKAVFSALSGNLKMFLQLCPRWTDKLWAYSRVSVDVQIERELRETEVDKQVTTRSSGIICSSSRTTVDLPADYWNGLRTFEEIFRELDGQCFQSNSVEEKYHQQLQKAFILGDVSSALSVMLDFKQNYSQTSHEMYWQMFRCFTHLVLFLRQFGAFKLQSDYQVEICVLETYITYLIDLKKIELVAVYVSCLPQQHNQIVMYSKLMQNITDPSERKLCLKYAKQMDLDIELITKNVVESIRKFPSSDTLEQFENNYLETHCFVNFGISTTLEDRRKIESLDWLFLNTVQYSELLIQGNNLMRYFELLDKVDAARDTFRKLPVDIIDGVMKPWKRSGFTEVSRELNNAIKEYLCHKAYFQAYESFDEWIKFYHTSKPKEPSKPVTNRFTDKVAFEHSQKQFENELQQWKLLLAKQAKLTAEKIYNVLVFPDSGWMIEEKADEFKSSDETRTNQLALLRKKVIPQLTFVLQSLLHTSGDMKSSLQIADVIACEQYALYKEFSGEELKNILKK</sequence>
<dbReference type="STRING" id="299467.A0A443S5V0"/>
<evidence type="ECO:0000256" key="4">
    <source>
        <dbReference type="ARBA" id="ARBA00022927"/>
    </source>
</evidence>
<evidence type="ECO:0000256" key="6">
    <source>
        <dbReference type="ARBA" id="ARBA00023132"/>
    </source>
</evidence>
<dbReference type="GO" id="GO:0006406">
    <property type="term" value="P:mRNA export from nucleus"/>
    <property type="evidence" value="ECO:0007669"/>
    <property type="project" value="TreeGrafter"/>
</dbReference>
<dbReference type="OrthoDB" id="3098at2759"/>
<keyword evidence="3" id="KW-0509">mRNA transport</keyword>
<dbReference type="Gene3D" id="1.20.190.50">
    <property type="match status" value="1"/>
</dbReference>
<dbReference type="EMBL" id="NCKV01007603">
    <property type="protein sequence ID" value="RWS22909.1"/>
    <property type="molecule type" value="Genomic_DNA"/>
</dbReference>
<dbReference type="GO" id="GO:0006606">
    <property type="term" value="P:protein import into nucleus"/>
    <property type="evidence" value="ECO:0007669"/>
    <property type="project" value="TreeGrafter"/>
</dbReference>
<comment type="similarity">
    <text evidence="1 9">Belongs to the nucleoporin Nup84/Nup107 family.</text>
</comment>
<comment type="function">
    <text evidence="9">Functions as a component of the nuclear pore complex (NPC).</text>
</comment>
<evidence type="ECO:0000256" key="7">
    <source>
        <dbReference type="ARBA" id="ARBA00023136"/>
    </source>
</evidence>
<comment type="caution">
    <text evidence="10">The sequence shown here is derived from an EMBL/GenBank/DDBJ whole genome shotgun (WGS) entry which is preliminary data.</text>
</comment>
<keyword evidence="5 9" id="KW-0811">Translocation</keyword>
<dbReference type="GO" id="GO:0017056">
    <property type="term" value="F:structural constituent of nuclear pore"/>
    <property type="evidence" value="ECO:0007669"/>
    <property type="project" value="UniProtKB-UniRule"/>
</dbReference>
<comment type="subcellular location">
    <subcellularLocation>
        <location evidence="9">Nucleus</location>
        <location evidence="9">Nuclear pore complex</location>
    </subcellularLocation>
    <subcellularLocation>
        <location evidence="9">Nucleus membrane</location>
    </subcellularLocation>
</comment>
<gene>
    <name evidence="10" type="ORF">B4U80_00447</name>
</gene>
<dbReference type="AlphaFoldDB" id="A0A443S5V0"/>
<evidence type="ECO:0000256" key="9">
    <source>
        <dbReference type="RuleBase" id="RU365072"/>
    </source>
</evidence>
<dbReference type="Gene3D" id="1.10.3450.20">
    <property type="match status" value="1"/>
</dbReference>